<keyword evidence="3" id="KW-1185">Reference proteome</keyword>
<protein>
    <submittedName>
        <fullName evidence="2">Membrane protein</fullName>
    </submittedName>
</protein>
<accession>A9IK21</accession>
<evidence type="ECO:0000313" key="3">
    <source>
        <dbReference type="Proteomes" id="UP000001225"/>
    </source>
</evidence>
<feature type="transmembrane region" description="Helical" evidence="1">
    <location>
        <begin position="20"/>
        <end position="38"/>
    </location>
</feature>
<keyword evidence="1" id="KW-0812">Transmembrane</keyword>
<sequence length="432" mass="45864">MIAVPASGQLLLLDADDGGRSLAFGLAWFALVGSHAPAMARTRARRMRATHYVVGGQGALAGGCARLAPHARRRPVHAAAQAFARRHPDGSAACIAPLPGGRWWLVAAQDGAVLARADTLYPDEAQAEAALQALAVQYPSLRRHDGPQTLQALLAAPDSAALLRPVGSRWSRLPLPVRAFAGALALALALPMAWHAWRPAPRAAMPAPELAPDEAWRQATSRFRRQLTVHHLPELASVLASLHRLPLNVQGWLLRDARCQPAPRAWSCRAAYVRAQADATNGAFARAVPAGWQARFQPLDGAELAWVVPGNRTSLADVKLPSAVHVDHVLASALQLARPAFAQLTLGPPAPVPVAPRDARGQPIAAPANWPAMRQRALALQGPLRSLSLLAGQPRLVVAWSSVVLRLAAGRAPDTAVSALTAELQGILYEQN</sequence>
<gene>
    <name evidence="2" type="ordered locus">Bpet1996</name>
</gene>
<proteinExistence type="predicted"/>
<dbReference type="Proteomes" id="UP000001225">
    <property type="component" value="Chromosome"/>
</dbReference>
<dbReference type="STRING" id="94624.Bpet1996"/>
<keyword evidence="1" id="KW-0472">Membrane</keyword>
<organism evidence="2 3">
    <name type="scientific">Bordetella petrii (strain ATCC BAA-461 / DSM 12804 / CCUG 43448 / CIP 107267 / Se-1111R)</name>
    <dbReference type="NCBI Taxonomy" id="340100"/>
    <lineage>
        <taxon>Bacteria</taxon>
        <taxon>Pseudomonadati</taxon>
        <taxon>Pseudomonadota</taxon>
        <taxon>Betaproteobacteria</taxon>
        <taxon>Burkholderiales</taxon>
        <taxon>Alcaligenaceae</taxon>
        <taxon>Bordetella</taxon>
    </lineage>
</organism>
<dbReference type="KEGG" id="bpt:Bpet1996"/>
<reference evidence="2 3" key="1">
    <citation type="journal article" date="2008" name="BMC Genomics">
        <title>The missing link: Bordetella petrii is endowed with both the metabolic versatility of environmental bacteria and virulence traits of pathogenic Bordetellae.</title>
        <authorList>
            <person name="Gross R."/>
            <person name="Guzman C.A."/>
            <person name="Sebaihia M."/>
            <person name="Martins Dos Santos V.A."/>
            <person name="Pieper D.H."/>
            <person name="Koebnik R."/>
            <person name="Lechner M."/>
            <person name="Bartels D."/>
            <person name="Buhrmester J."/>
            <person name="Choudhuri J.V."/>
            <person name="Ebensen T."/>
            <person name="Gaigalat L."/>
            <person name="Herrmann S."/>
            <person name="Khachane A.N."/>
            <person name="Larisch C."/>
            <person name="Link S."/>
            <person name="Linke B."/>
            <person name="Meyer F."/>
            <person name="Mormann S."/>
            <person name="Nakunst D."/>
            <person name="Rueckert C."/>
            <person name="Schneiker-Bekel S."/>
            <person name="Schulze K."/>
            <person name="Vorhoelter F.J."/>
            <person name="Yevsa T."/>
            <person name="Engle J.T."/>
            <person name="Goldman W.E."/>
            <person name="Puehler A."/>
            <person name="Goebel U.B."/>
            <person name="Goesmann A."/>
            <person name="Bloecker H."/>
            <person name="Kaiser O."/>
            <person name="Martinez-Arias R."/>
        </authorList>
    </citation>
    <scope>NUCLEOTIDE SEQUENCE [LARGE SCALE GENOMIC DNA]</scope>
    <source>
        <strain evidence="3">ATCC BAA-461 / DSM 12804 / CCUG 43448 / CIP 107267 / Se-1111R</strain>
    </source>
</reference>
<evidence type="ECO:0000256" key="1">
    <source>
        <dbReference type="SAM" id="Phobius"/>
    </source>
</evidence>
<name>A9IK21_BORPD</name>
<keyword evidence="1" id="KW-1133">Transmembrane helix</keyword>
<dbReference type="EMBL" id="AM902716">
    <property type="protein sequence ID" value="CAP42336.1"/>
    <property type="molecule type" value="Genomic_DNA"/>
</dbReference>
<evidence type="ECO:0000313" key="2">
    <source>
        <dbReference type="EMBL" id="CAP42336.1"/>
    </source>
</evidence>
<feature type="transmembrane region" description="Helical" evidence="1">
    <location>
        <begin position="179"/>
        <end position="197"/>
    </location>
</feature>
<dbReference type="eggNOG" id="ENOG50349BV">
    <property type="taxonomic scope" value="Bacteria"/>
</dbReference>
<dbReference type="AlphaFoldDB" id="A9IK21"/>